<comment type="caution">
    <text evidence="2">The sequence shown here is derived from an EMBL/GenBank/DDBJ whole genome shotgun (WGS) entry which is preliminary data.</text>
</comment>
<dbReference type="InterPro" id="IPR029062">
    <property type="entry name" value="Class_I_gatase-like"/>
</dbReference>
<evidence type="ECO:0008006" key="4">
    <source>
        <dbReference type="Google" id="ProtNLM"/>
    </source>
</evidence>
<evidence type="ECO:0000313" key="3">
    <source>
        <dbReference type="Proteomes" id="UP001199314"/>
    </source>
</evidence>
<keyword evidence="3" id="KW-1185">Reference proteome</keyword>
<dbReference type="SUPFAM" id="SSF52317">
    <property type="entry name" value="Class I glutamine amidotransferase-like"/>
    <property type="match status" value="1"/>
</dbReference>
<evidence type="ECO:0000313" key="2">
    <source>
        <dbReference type="EMBL" id="MBZ9777388.1"/>
    </source>
</evidence>
<sequence length="581" mass="66206">MSDSFTFLNAAWFWPALVFWVILISVFIWKERAFSGNKGFILKIVLIFLAVSSLALLALKPALLKEVKEGRVVITTDNFKQSQLDSLKKAYRNLKVIDYNNDESLLGLSNSEEIFVLGSGIPTYDLWSLKNIPVTYLPGQELSGIIKLNYKQENNVGNQLDVKGIFANPRSKNRLVLEDAGGTALDSLIFDSEEKEHFQLSTHLNVSGNFVFSIVEKDSLGEVLNRNTLPVKINESKTPRILILNAFPTFEIKYLKNFLADLGHEVVVKNRITTGRYKFEFFNTEQKNLRSLNFSNLEGFDLVILDAEFLKNLSNSERNALLKSIKSSGLGLLILGEAKALNNLGDFSVFTPQSVSTLEVGFDKLKTVRLAIQPYRLKQEFGLAEIHTSNASIFSAYKRLGQGRIGTTMLKDTWQLLLDGKQDAYQQIWSEIIEEVSKRESILASFSPIDKFAVKDKPFIFQIRTSLENPKIFDQNDRLIPLKQDLNASETWSGVTHPLSLGWQQLNMEQDSTLSYEYYVHQSENWKSLRHFKTQQANLKFFQETFTSNKDISQVYVAIDPFWFFGIFLLSMAGLWLMPKL</sequence>
<reference evidence="3" key="1">
    <citation type="submission" date="2023-07" db="EMBL/GenBank/DDBJ databases">
        <title>Novel species isolated from saline lakes on Tibetan Plateau.</title>
        <authorList>
            <person name="Lu H."/>
        </authorList>
    </citation>
    <scope>NUCLEOTIDE SEQUENCE [LARGE SCALE GENOMIC DNA]</scope>
    <source>
        <strain evidence="3">CAK8W</strain>
    </source>
</reference>
<organism evidence="2 3">
    <name type="scientific">Psychroflexus longus</name>
    <dbReference type="NCBI Taxonomy" id="2873596"/>
    <lineage>
        <taxon>Bacteria</taxon>
        <taxon>Pseudomonadati</taxon>
        <taxon>Bacteroidota</taxon>
        <taxon>Flavobacteriia</taxon>
        <taxon>Flavobacteriales</taxon>
        <taxon>Flavobacteriaceae</taxon>
        <taxon>Psychroflexus</taxon>
    </lineage>
</organism>
<feature type="transmembrane region" description="Helical" evidence="1">
    <location>
        <begin position="41"/>
        <end position="59"/>
    </location>
</feature>
<feature type="transmembrane region" description="Helical" evidence="1">
    <location>
        <begin position="555"/>
        <end position="578"/>
    </location>
</feature>
<accession>A0ABS7XEM0</accession>
<name>A0ABS7XEM0_9FLAO</name>
<evidence type="ECO:0000256" key="1">
    <source>
        <dbReference type="SAM" id="Phobius"/>
    </source>
</evidence>
<dbReference type="EMBL" id="JAIQZE010000001">
    <property type="protein sequence ID" value="MBZ9777388.1"/>
    <property type="molecule type" value="Genomic_DNA"/>
</dbReference>
<feature type="transmembrane region" description="Helical" evidence="1">
    <location>
        <begin position="12"/>
        <end position="29"/>
    </location>
</feature>
<keyword evidence="1" id="KW-0812">Transmembrane</keyword>
<gene>
    <name evidence="2" type="ORF">LB452_00500</name>
</gene>
<protein>
    <recommendedName>
        <fullName evidence="4">Aerotolerance regulator N-terminal domain-containing protein</fullName>
    </recommendedName>
</protein>
<dbReference type="RefSeq" id="WP_224459771.1">
    <property type="nucleotide sequence ID" value="NZ_JAIQZE010000001.1"/>
</dbReference>
<proteinExistence type="predicted"/>
<keyword evidence="1" id="KW-1133">Transmembrane helix</keyword>
<dbReference type="Proteomes" id="UP001199314">
    <property type="component" value="Unassembled WGS sequence"/>
</dbReference>
<keyword evidence="1" id="KW-0472">Membrane</keyword>